<evidence type="ECO:0000313" key="2">
    <source>
        <dbReference type="EMBL" id="RDY07699.1"/>
    </source>
</evidence>
<organism evidence="2 3">
    <name type="scientific">Mucuna pruriens</name>
    <name type="common">Velvet bean</name>
    <name type="synonym">Dolichos pruriens</name>
    <dbReference type="NCBI Taxonomy" id="157652"/>
    <lineage>
        <taxon>Eukaryota</taxon>
        <taxon>Viridiplantae</taxon>
        <taxon>Streptophyta</taxon>
        <taxon>Embryophyta</taxon>
        <taxon>Tracheophyta</taxon>
        <taxon>Spermatophyta</taxon>
        <taxon>Magnoliopsida</taxon>
        <taxon>eudicotyledons</taxon>
        <taxon>Gunneridae</taxon>
        <taxon>Pentapetalae</taxon>
        <taxon>rosids</taxon>
        <taxon>fabids</taxon>
        <taxon>Fabales</taxon>
        <taxon>Fabaceae</taxon>
        <taxon>Papilionoideae</taxon>
        <taxon>50 kb inversion clade</taxon>
        <taxon>NPAAA clade</taxon>
        <taxon>indigoferoid/millettioid clade</taxon>
        <taxon>Phaseoleae</taxon>
        <taxon>Mucuna</taxon>
    </lineage>
</organism>
<evidence type="ECO:0000256" key="1">
    <source>
        <dbReference type="SAM" id="MobiDB-lite"/>
    </source>
</evidence>
<dbReference type="EMBL" id="QJKJ01001416">
    <property type="protein sequence ID" value="RDY07699.1"/>
    <property type="molecule type" value="Genomic_DNA"/>
</dbReference>
<dbReference type="Proteomes" id="UP000257109">
    <property type="component" value="Unassembled WGS sequence"/>
</dbReference>
<comment type="caution">
    <text evidence="2">The sequence shown here is derived from an EMBL/GenBank/DDBJ whole genome shotgun (WGS) entry which is preliminary data.</text>
</comment>
<feature type="non-terminal residue" evidence="2">
    <location>
        <position position="1"/>
    </location>
</feature>
<gene>
    <name evidence="2" type="ORF">CR513_08145</name>
</gene>
<proteinExistence type="predicted"/>
<protein>
    <submittedName>
        <fullName evidence="2">Uncharacterized protein</fullName>
    </submittedName>
</protein>
<dbReference type="AlphaFoldDB" id="A0A371HY55"/>
<name>A0A371HY55_MUCPR</name>
<feature type="region of interest" description="Disordered" evidence="1">
    <location>
        <begin position="59"/>
        <end position="80"/>
    </location>
</feature>
<accession>A0A371HY55</accession>
<keyword evidence="3" id="KW-1185">Reference proteome</keyword>
<reference evidence="2" key="1">
    <citation type="submission" date="2018-05" db="EMBL/GenBank/DDBJ databases">
        <title>Draft genome of Mucuna pruriens seed.</title>
        <authorList>
            <person name="Nnadi N.E."/>
            <person name="Vos R."/>
            <person name="Hasami M.H."/>
            <person name="Devisetty U.K."/>
            <person name="Aguiy J.C."/>
        </authorList>
    </citation>
    <scope>NUCLEOTIDE SEQUENCE [LARGE SCALE GENOMIC DNA]</scope>
    <source>
        <strain evidence="2">JCA_2017</strain>
    </source>
</reference>
<evidence type="ECO:0000313" key="3">
    <source>
        <dbReference type="Proteomes" id="UP000257109"/>
    </source>
</evidence>
<dbReference type="OrthoDB" id="1741700at2759"/>
<sequence length="80" mass="9358">MVYDQAGQERKLQLQEELHLEPYENSRIYKVKVKQFHDNQILRKKFRVSQKAPAGIISQWSNANDGRGGEHLTTRPGHTR</sequence>